<feature type="region of interest" description="Disordered" evidence="1">
    <location>
        <begin position="1"/>
        <end position="51"/>
    </location>
</feature>
<dbReference type="PANTHER" id="PTHR34657">
    <property type="entry name" value="EMBRYO SAC DEVELOPMENT ARREST 6"/>
    <property type="match status" value="1"/>
</dbReference>
<dbReference type="EMBL" id="CAWUPB010001173">
    <property type="protein sequence ID" value="CAK7349314.1"/>
    <property type="molecule type" value="Genomic_DNA"/>
</dbReference>
<dbReference type="PANTHER" id="PTHR34657:SF10">
    <property type="entry name" value="F21M11.6 PROTEIN"/>
    <property type="match status" value="1"/>
</dbReference>
<feature type="region of interest" description="Disordered" evidence="1">
    <location>
        <begin position="85"/>
        <end position="116"/>
    </location>
</feature>
<evidence type="ECO:0000313" key="3">
    <source>
        <dbReference type="Proteomes" id="UP001314170"/>
    </source>
</evidence>
<sequence length="249" mass="27598">MNTKTMRLPPRRVLTPSKRKEREGPDTLKPSTPTKLTKPTPSQAGSDKVLDSASSNQLLAGYLAHEYLTKGTFFGQPWDPARAEAVPVSSGVDPIPDKPSHGAESESTGKAEPNKENYQRYVETRDEIGDSQGRGGGGGLPLATVVKNRDSELAMARIADNLVPPCLQYKKRHHFIIKTGLALLPLDRSRYLNRRLCLTSHFTQPYFDQKMKKTLRGRGREALRLAIIASEPTTFKVSWQMDLLGVVFG</sequence>
<dbReference type="AlphaFoldDB" id="A0AAV1SCZ2"/>
<proteinExistence type="predicted"/>
<accession>A0AAV1SCZ2</accession>
<name>A0AAV1SCZ2_9ROSI</name>
<dbReference type="Proteomes" id="UP001314170">
    <property type="component" value="Unassembled WGS sequence"/>
</dbReference>
<evidence type="ECO:0000313" key="2">
    <source>
        <dbReference type="EMBL" id="CAK7349314.1"/>
    </source>
</evidence>
<gene>
    <name evidence="2" type="ORF">DCAF_LOCUS22027</name>
</gene>
<feature type="compositionally biased region" description="Basic and acidic residues" evidence="1">
    <location>
        <begin position="95"/>
        <end position="116"/>
    </location>
</feature>
<keyword evidence="3" id="KW-1185">Reference proteome</keyword>
<protein>
    <submittedName>
        <fullName evidence="2">Uncharacterized protein</fullName>
    </submittedName>
</protein>
<comment type="caution">
    <text evidence="2">The sequence shown here is derived from an EMBL/GenBank/DDBJ whole genome shotgun (WGS) entry which is preliminary data.</text>
</comment>
<reference evidence="2 3" key="1">
    <citation type="submission" date="2024-01" db="EMBL/GenBank/DDBJ databases">
        <authorList>
            <person name="Waweru B."/>
        </authorList>
    </citation>
    <scope>NUCLEOTIDE SEQUENCE [LARGE SCALE GENOMIC DNA]</scope>
</reference>
<feature type="compositionally biased region" description="Low complexity" evidence="1">
    <location>
        <begin position="27"/>
        <end position="42"/>
    </location>
</feature>
<evidence type="ECO:0000256" key="1">
    <source>
        <dbReference type="SAM" id="MobiDB-lite"/>
    </source>
</evidence>
<organism evidence="2 3">
    <name type="scientific">Dovyalis caffra</name>
    <dbReference type="NCBI Taxonomy" id="77055"/>
    <lineage>
        <taxon>Eukaryota</taxon>
        <taxon>Viridiplantae</taxon>
        <taxon>Streptophyta</taxon>
        <taxon>Embryophyta</taxon>
        <taxon>Tracheophyta</taxon>
        <taxon>Spermatophyta</taxon>
        <taxon>Magnoliopsida</taxon>
        <taxon>eudicotyledons</taxon>
        <taxon>Gunneridae</taxon>
        <taxon>Pentapetalae</taxon>
        <taxon>rosids</taxon>
        <taxon>fabids</taxon>
        <taxon>Malpighiales</taxon>
        <taxon>Salicaceae</taxon>
        <taxon>Flacourtieae</taxon>
        <taxon>Dovyalis</taxon>
    </lineage>
</organism>